<dbReference type="Proteomes" id="UP001153636">
    <property type="component" value="Chromosome 2"/>
</dbReference>
<organism evidence="1 2">
    <name type="scientific">Psylliodes chrysocephalus</name>
    <dbReference type="NCBI Taxonomy" id="3402493"/>
    <lineage>
        <taxon>Eukaryota</taxon>
        <taxon>Metazoa</taxon>
        <taxon>Ecdysozoa</taxon>
        <taxon>Arthropoda</taxon>
        <taxon>Hexapoda</taxon>
        <taxon>Insecta</taxon>
        <taxon>Pterygota</taxon>
        <taxon>Neoptera</taxon>
        <taxon>Endopterygota</taxon>
        <taxon>Coleoptera</taxon>
        <taxon>Polyphaga</taxon>
        <taxon>Cucujiformia</taxon>
        <taxon>Chrysomeloidea</taxon>
        <taxon>Chrysomelidae</taxon>
        <taxon>Galerucinae</taxon>
        <taxon>Alticini</taxon>
        <taxon>Psylliodes</taxon>
    </lineage>
</organism>
<accession>A0A9P0CP48</accession>
<dbReference type="EMBL" id="OV651814">
    <property type="protein sequence ID" value="CAH1106932.1"/>
    <property type="molecule type" value="Genomic_DNA"/>
</dbReference>
<name>A0A9P0CP48_9CUCU</name>
<dbReference type="OrthoDB" id="6108535at2759"/>
<protein>
    <submittedName>
        <fullName evidence="1">Uncharacterized protein</fullName>
    </submittedName>
</protein>
<evidence type="ECO:0000313" key="1">
    <source>
        <dbReference type="EMBL" id="CAH1106932.1"/>
    </source>
</evidence>
<evidence type="ECO:0000313" key="2">
    <source>
        <dbReference type="Proteomes" id="UP001153636"/>
    </source>
</evidence>
<proteinExistence type="predicted"/>
<sequence length="113" mass="13181">MSRPPLVLAEGEWYSEYQEGPGEPLHLLFWRRSVPVQEEIICFNMEANHVIKFSHVVNYFANDRKQLERGENSYSSGHVKNMQFDADMIPAHLQGDVQASMKKRVYKVEVEIK</sequence>
<gene>
    <name evidence="1" type="ORF">PSYICH_LOCUS6457</name>
</gene>
<dbReference type="AlphaFoldDB" id="A0A9P0CP48"/>
<reference evidence="1" key="1">
    <citation type="submission" date="2022-01" db="EMBL/GenBank/DDBJ databases">
        <authorList>
            <person name="King R."/>
        </authorList>
    </citation>
    <scope>NUCLEOTIDE SEQUENCE</scope>
</reference>
<keyword evidence="2" id="KW-1185">Reference proteome</keyword>